<dbReference type="AlphaFoldDB" id="K9AUU6"/>
<dbReference type="RefSeq" id="WP_009382480.1">
    <property type="nucleotide sequence ID" value="NZ_AMSQ01000004.1"/>
</dbReference>
<dbReference type="Proteomes" id="UP000009885">
    <property type="component" value="Unassembled WGS sequence"/>
</dbReference>
<evidence type="ECO:0000313" key="2">
    <source>
        <dbReference type="Proteomes" id="UP000009885"/>
    </source>
</evidence>
<dbReference type="PATRIC" id="fig|1229783.3.peg.607"/>
<comment type="caution">
    <text evidence="1">The sequence shown here is derived from an EMBL/GenBank/DDBJ whole genome shotgun (WGS) entry which is preliminary data.</text>
</comment>
<organism evidence="1 2">
    <name type="scientific">Staphylococcus massiliensis S46</name>
    <dbReference type="NCBI Taxonomy" id="1229783"/>
    <lineage>
        <taxon>Bacteria</taxon>
        <taxon>Bacillati</taxon>
        <taxon>Bacillota</taxon>
        <taxon>Bacilli</taxon>
        <taxon>Bacillales</taxon>
        <taxon>Staphylococcaceae</taxon>
        <taxon>Staphylococcus</taxon>
    </lineage>
</organism>
<dbReference type="STRING" id="1229783.C273_03005"/>
<protein>
    <submittedName>
        <fullName evidence="1">Uncharacterized protein</fullName>
    </submittedName>
</protein>
<evidence type="ECO:0000313" key="1">
    <source>
        <dbReference type="EMBL" id="EKU49831.1"/>
    </source>
</evidence>
<sequence length="42" mass="5055">MGDIKELYDRLMQNLMSLDDDVRLKELKFYNAFKLIKNFVSV</sequence>
<name>K9AUU6_9STAP</name>
<dbReference type="EMBL" id="AMSQ01000004">
    <property type="protein sequence ID" value="EKU49831.1"/>
    <property type="molecule type" value="Genomic_DNA"/>
</dbReference>
<reference evidence="1 2" key="1">
    <citation type="journal article" date="2013" name="Genome Announc.">
        <title>Genome Sequence of Staphylococcus massiliensis Strain S46, Isolated from the Surface of Healthy Human Skin.</title>
        <authorList>
            <person name="Srivastav R."/>
            <person name="Singh A."/>
            <person name="Jangir P.K."/>
            <person name="Kumari C."/>
            <person name="Muduli S."/>
            <person name="Sharma R."/>
        </authorList>
    </citation>
    <scope>NUCLEOTIDE SEQUENCE [LARGE SCALE GENOMIC DNA]</scope>
    <source>
        <strain evidence="1 2">S46</strain>
    </source>
</reference>
<proteinExistence type="predicted"/>
<accession>K9AUU6</accession>
<keyword evidence="2" id="KW-1185">Reference proteome</keyword>
<gene>
    <name evidence="1" type="ORF">C273_03005</name>
</gene>